<accession>A0A8S9ZC05</accession>
<gene>
    <name evidence="3" type="ORF">EG68_01031</name>
</gene>
<evidence type="ECO:0008006" key="5">
    <source>
        <dbReference type="Google" id="ProtNLM"/>
    </source>
</evidence>
<keyword evidence="1 2" id="KW-0175">Coiled coil</keyword>
<feature type="coiled-coil region" evidence="2">
    <location>
        <begin position="602"/>
        <end position="643"/>
    </location>
</feature>
<protein>
    <recommendedName>
        <fullName evidence="5">Protein FAM184A/B N-terminal domain-containing protein</fullName>
    </recommendedName>
</protein>
<feature type="coiled-coil region" evidence="2">
    <location>
        <begin position="303"/>
        <end position="362"/>
    </location>
</feature>
<keyword evidence="4" id="KW-1185">Reference proteome</keyword>
<dbReference type="PANTHER" id="PTHR18870">
    <property type="entry name" value="PROTEIN TAG-278-RELATED"/>
    <property type="match status" value="1"/>
</dbReference>
<reference evidence="3" key="1">
    <citation type="submission" date="2019-07" db="EMBL/GenBank/DDBJ databases">
        <title>Annotation for the trematode Paragonimus miyazaki's.</title>
        <authorList>
            <person name="Choi Y.-J."/>
        </authorList>
    </citation>
    <scope>NUCLEOTIDE SEQUENCE</scope>
    <source>
        <strain evidence="3">Japan</strain>
    </source>
</reference>
<dbReference type="PANTHER" id="PTHR18870:SF9">
    <property type="entry name" value="PROTEIN TAG-278-RELATED"/>
    <property type="match status" value="1"/>
</dbReference>
<proteinExistence type="predicted"/>
<dbReference type="OrthoDB" id="6288221at2759"/>
<evidence type="ECO:0000256" key="2">
    <source>
        <dbReference type="SAM" id="Coils"/>
    </source>
</evidence>
<sequence>MVNPVNATVNCTQGQESVINNLHYKMSKKIAQLTKVIYMLNNKNEDTENMLEDLIEAHRRELDTISVNEKFTSVRYQEMIEEEIQYRSQISALNTKIKEFVSDLHLQKEEYEKRLLTVTETKREMQKDLESKIEKLESSMEHILTAKSADSLVILELRKQWTEHKCPSVEPILREKCLLENLLSEKAHYIEQLENDFSDVKRELSAAYEEQLNRLHSELLVKKNTLETSEKTVTILGERLVSAKDALNLAEKLHAENVSLAVSDAICKIEVSFTNQWEEKFKEQKISHELELEEVYSSFEKGRRESETSMRELLGKLEKQQEALIGIKMEYESRINQADFDLRQLRATNSKLEERLTNERTKHLENLRQSNSQLQYIHTTEIQTVVRNLSQLRKHTSKRIQAVHTRLIPSFIQELTKSLTTLLREKLEKELSQRAEGAQSSGKRLEAELARYRKLIQTTKQEQEQSIENSRRKMNEMENDWNRQKEDYITKLQASELAREKFMLDATAQQTQTEATSTKLIEFAQEIDRLEKKNEQLAKRVKMGKSLQFTDLTAELDKKWAETVGRECARVKDEVTSKLQANFQIAMSNLEDCHAVRVAEIQNEFKQQLQLLESKNSHLNDKISKLVIELKDLKERCANLLESQLMIAKDKVDAEVKLREEMLTQQNEDFNAAQNMLKAKIHELHQRLMEFQQARVEFRKLPSPTLRSNLLLPRLEDKCPLKPFAKFATANQKEFVCPQNFAVTNSVSGR</sequence>
<organism evidence="3 4">
    <name type="scientific">Paragonimus skrjabini miyazakii</name>
    <dbReference type="NCBI Taxonomy" id="59628"/>
    <lineage>
        <taxon>Eukaryota</taxon>
        <taxon>Metazoa</taxon>
        <taxon>Spiralia</taxon>
        <taxon>Lophotrochozoa</taxon>
        <taxon>Platyhelminthes</taxon>
        <taxon>Trematoda</taxon>
        <taxon>Digenea</taxon>
        <taxon>Plagiorchiida</taxon>
        <taxon>Troglotremata</taxon>
        <taxon>Troglotrematidae</taxon>
        <taxon>Paragonimus</taxon>
    </lineage>
</organism>
<comment type="caution">
    <text evidence="3">The sequence shown here is derived from an EMBL/GenBank/DDBJ whole genome shotgun (WGS) entry which is preliminary data.</text>
</comment>
<evidence type="ECO:0000256" key="1">
    <source>
        <dbReference type="ARBA" id="ARBA00023054"/>
    </source>
</evidence>
<dbReference type="AlphaFoldDB" id="A0A8S9ZC05"/>
<dbReference type="EMBL" id="JTDE01000254">
    <property type="protein sequence ID" value="KAF7261818.1"/>
    <property type="molecule type" value="Genomic_DNA"/>
</dbReference>
<feature type="coiled-coil region" evidence="2">
    <location>
        <begin position="442"/>
        <end position="487"/>
    </location>
</feature>
<dbReference type="Proteomes" id="UP000822476">
    <property type="component" value="Unassembled WGS sequence"/>
</dbReference>
<feature type="coiled-coil region" evidence="2">
    <location>
        <begin position="520"/>
        <end position="547"/>
    </location>
</feature>
<evidence type="ECO:0000313" key="4">
    <source>
        <dbReference type="Proteomes" id="UP000822476"/>
    </source>
</evidence>
<evidence type="ECO:0000313" key="3">
    <source>
        <dbReference type="EMBL" id="KAF7261818.1"/>
    </source>
</evidence>
<name>A0A8S9ZC05_9TREM</name>
<feature type="coiled-coil region" evidence="2">
    <location>
        <begin position="108"/>
        <end position="146"/>
    </location>
</feature>